<keyword evidence="1 4" id="KW-0245">EGF-like domain</keyword>
<organism evidence="6 7">
    <name type="scientific">Plectus sambesii</name>
    <dbReference type="NCBI Taxonomy" id="2011161"/>
    <lineage>
        <taxon>Eukaryota</taxon>
        <taxon>Metazoa</taxon>
        <taxon>Ecdysozoa</taxon>
        <taxon>Nematoda</taxon>
        <taxon>Chromadorea</taxon>
        <taxon>Plectida</taxon>
        <taxon>Plectina</taxon>
        <taxon>Plectoidea</taxon>
        <taxon>Plectidae</taxon>
        <taxon>Plectus</taxon>
    </lineage>
</organism>
<dbReference type="GO" id="GO:0070403">
    <property type="term" value="F:NAD+ binding"/>
    <property type="evidence" value="ECO:0007669"/>
    <property type="project" value="InterPro"/>
</dbReference>
<dbReference type="GO" id="GO:0006635">
    <property type="term" value="P:fatty acid beta-oxidation"/>
    <property type="evidence" value="ECO:0007669"/>
    <property type="project" value="TreeGrafter"/>
</dbReference>
<evidence type="ECO:0000313" key="6">
    <source>
        <dbReference type="Proteomes" id="UP000887566"/>
    </source>
</evidence>
<keyword evidence="2" id="KW-0520">NAD</keyword>
<evidence type="ECO:0000256" key="2">
    <source>
        <dbReference type="ARBA" id="ARBA00023027"/>
    </source>
</evidence>
<sequence length="428" mass="46593">MSVRLVPIRLLWRAQSVGAVARLNMSSSSSAHAENHPIKNVTVIGSGLMGAGIAQVSAQAQLNVVVVDQSDEILSKAKRSFQQSLLRVAKKKFPDDQKASEAFTSDTMARVTMTTNIKEAVSKADLVVEAIVENLAVKQRLFAEVESAAPSSGPSLTEEAYAKLSNSDASFAFDTTAAYFMCWMTKKRLPLFRHPPFCAYPEQLTNFPELYGLDPRNYPIHINRDHVLLDRFDPVAWRCAEISFCPDPCCGRENIFEGDTNTSDSVGCTPAPQSCANDDGVAEIARCRVPPSANSNLRAMIANEWNTSCACARSGFVYNTDSGMCVDEDECSELPSPCFDEHERCINAVGSYVCVCELGYERVTGADGCRPIDANVDSLVWHGPAVDGARSLYPSPRLLVCVLFALICCRRVAGVKLAHSLPSQVNTC</sequence>
<dbReference type="AlphaFoldDB" id="A0A914VWY0"/>
<dbReference type="InterPro" id="IPR049883">
    <property type="entry name" value="NOTCH1_EGF-like"/>
</dbReference>
<evidence type="ECO:0000256" key="1">
    <source>
        <dbReference type="ARBA" id="ARBA00022536"/>
    </source>
</evidence>
<dbReference type="PROSITE" id="PS50026">
    <property type="entry name" value="EGF_3"/>
    <property type="match status" value="1"/>
</dbReference>
<protein>
    <submittedName>
        <fullName evidence="7">EGF-like domain-containing protein</fullName>
    </submittedName>
</protein>
<dbReference type="GO" id="GO:0003857">
    <property type="term" value="F:(3S)-3-hydroxyacyl-CoA dehydrogenase (NAD+) activity"/>
    <property type="evidence" value="ECO:0007669"/>
    <property type="project" value="TreeGrafter"/>
</dbReference>
<dbReference type="InterPro" id="IPR006176">
    <property type="entry name" value="3-OHacyl-CoA_DH_NAD-bd"/>
</dbReference>
<dbReference type="PROSITE" id="PS01187">
    <property type="entry name" value="EGF_CA"/>
    <property type="match status" value="1"/>
</dbReference>
<dbReference type="InterPro" id="IPR018097">
    <property type="entry name" value="EGF_Ca-bd_CS"/>
</dbReference>
<name>A0A914VWY0_9BILA</name>
<evidence type="ECO:0000313" key="7">
    <source>
        <dbReference type="WBParaSite" id="PSAMB.scaffold2736size21566.g18977.t1"/>
    </source>
</evidence>
<dbReference type="Pfam" id="PF02737">
    <property type="entry name" value="3HCDH_N"/>
    <property type="match status" value="1"/>
</dbReference>
<dbReference type="InterPro" id="IPR000742">
    <property type="entry name" value="EGF"/>
</dbReference>
<dbReference type="WBParaSite" id="PSAMB.scaffold2736size21566.g18977.t1">
    <property type="protein sequence ID" value="PSAMB.scaffold2736size21566.g18977.t1"/>
    <property type="gene ID" value="PSAMB.scaffold2736size21566.g18977"/>
</dbReference>
<keyword evidence="3" id="KW-1015">Disulfide bond</keyword>
<evidence type="ECO:0000259" key="5">
    <source>
        <dbReference type="PROSITE" id="PS50026"/>
    </source>
</evidence>
<dbReference type="CDD" id="cd00054">
    <property type="entry name" value="EGF_CA"/>
    <property type="match status" value="1"/>
</dbReference>
<dbReference type="PROSITE" id="PS00010">
    <property type="entry name" value="ASX_HYDROXYL"/>
    <property type="match status" value="1"/>
</dbReference>
<feature type="domain" description="EGF-like" evidence="5">
    <location>
        <begin position="327"/>
        <end position="366"/>
    </location>
</feature>
<evidence type="ECO:0000256" key="4">
    <source>
        <dbReference type="PROSITE-ProRule" id="PRU00076"/>
    </source>
</evidence>
<dbReference type="InterPro" id="IPR052242">
    <property type="entry name" value="Mito_3-hydroxyacyl-CoA_DH"/>
</dbReference>
<dbReference type="PANTHER" id="PTHR43561:SF3">
    <property type="entry name" value="HYDROXYACYL-COENZYME A DEHYDROGENASE, MITOCHONDRIAL"/>
    <property type="match status" value="1"/>
</dbReference>
<dbReference type="Pfam" id="PF07645">
    <property type="entry name" value="EGF_CA"/>
    <property type="match status" value="1"/>
</dbReference>
<proteinExistence type="predicted"/>
<dbReference type="Gene3D" id="3.40.50.720">
    <property type="entry name" value="NAD(P)-binding Rossmann-like Domain"/>
    <property type="match status" value="1"/>
</dbReference>
<dbReference type="GO" id="GO:0005509">
    <property type="term" value="F:calcium ion binding"/>
    <property type="evidence" value="ECO:0007669"/>
    <property type="project" value="InterPro"/>
</dbReference>
<dbReference type="SUPFAM" id="SSF51735">
    <property type="entry name" value="NAD(P)-binding Rossmann-fold domains"/>
    <property type="match status" value="1"/>
</dbReference>
<dbReference type="PANTHER" id="PTHR43561">
    <property type="match status" value="1"/>
</dbReference>
<accession>A0A914VWY0</accession>
<reference evidence="7" key="1">
    <citation type="submission" date="2022-11" db="UniProtKB">
        <authorList>
            <consortium name="WormBaseParasite"/>
        </authorList>
    </citation>
    <scope>IDENTIFICATION</scope>
</reference>
<comment type="caution">
    <text evidence="4">Lacks conserved residue(s) required for the propagation of feature annotation.</text>
</comment>
<dbReference type="SUPFAM" id="SSF57196">
    <property type="entry name" value="EGF/Laminin"/>
    <property type="match status" value="1"/>
</dbReference>
<dbReference type="InterPro" id="IPR001881">
    <property type="entry name" value="EGF-like_Ca-bd_dom"/>
</dbReference>
<evidence type="ECO:0000256" key="3">
    <source>
        <dbReference type="ARBA" id="ARBA00023157"/>
    </source>
</evidence>
<dbReference type="InterPro" id="IPR036291">
    <property type="entry name" value="NAD(P)-bd_dom_sf"/>
</dbReference>
<keyword evidence="6" id="KW-1185">Reference proteome</keyword>
<dbReference type="Gene3D" id="2.90.20.10">
    <property type="entry name" value="Plasmodium vivax P25 domain"/>
    <property type="match status" value="1"/>
</dbReference>
<dbReference type="InterPro" id="IPR000152">
    <property type="entry name" value="EGF-type_Asp/Asn_hydroxyl_site"/>
</dbReference>
<dbReference type="SMART" id="SM00179">
    <property type="entry name" value="EGF_CA"/>
    <property type="match status" value="1"/>
</dbReference>
<dbReference type="Proteomes" id="UP000887566">
    <property type="component" value="Unplaced"/>
</dbReference>
<dbReference type="GO" id="GO:0005739">
    <property type="term" value="C:mitochondrion"/>
    <property type="evidence" value="ECO:0007669"/>
    <property type="project" value="TreeGrafter"/>
</dbReference>